<protein>
    <submittedName>
        <fullName evidence="1 3">Uncharacterized protein</fullName>
    </submittedName>
</protein>
<keyword evidence="2" id="KW-1185">Reference proteome</keyword>
<evidence type="ECO:0000313" key="2">
    <source>
        <dbReference type="Proteomes" id="UP000276776"/>
    </source>
</evidence>
<evidence type="ECO:0000313" key="1">
    <source>
        <dbReference type="EMBL" id="VDN03484.1"/>
    </source>
</evidence>
<reference evidence="3" key="1">
    <citation type="submission" date="2017-02" db="UniProtKB">
        <authorList>
            <consortium name="WormBaseParasite"/>
        </authorList>
    </citation>
    <scope>IDENTIFICATION</scope>
</reference>
<dbReference type="AlphaFoldDB" id="A0A0N5D061"/>
<organism evidence="3">
    <name type="scientific">Thelazia callipaeda</name>
    <name type="common">Oriental eyeworm</name>
    <name type="synonym">Parasitic nematode</name>
    <dbReference type="NCBI Taxonomy" id="103827"/>
    <lineage>
        <taxon>Eukaryota</taxon>
        <taxon>Metazoa</taxon>
        <taxon>Ecdysozoa</taxon>
        <taxon>Nematoda</taxon>
        <taxon>Chromadorea</taxon>
        <taxon>Rhabditida</taxon>
        <taxon>Spirurina</taxon>
        <taxon>Spiruromorpha</taxon>
        <taxon>Thelazioidea</taxon>
        <taxon>Thelaziidae</taxon>
        <taxon>Thelazia</taxon>
    </lineage>
</organism>
<sequence>MPRLSANFASSVLILVFANGIINAQIFSFMNKSNGSSTEAPNEQQRNLQIESAVNQNKASLNEVDITWQYVDEDGEALANNNSSVIEDTGEEEICAFLDQNDPLLQEEIFCWEIVDEDDEEPINTYYGTLKDILTAESLSESDENTSNENDSHEKYENEDCLSLMCSIPRARWTRCFSYEDSLLYLSCIELSTPSSTPQPETTDL</sequence>
<gene>
    <name evidence="1" type="ORF">TCLT_LOCUS6159</name>
</gene>
<proteinExistence type="predicted"/>
<evidence type="ECO:0000313" key="3">
    <source>
        <dbReference type="WBParaSite" id="TCLT_0000617001-mRNA-1"/>
    </source>
</evidence>
<name>A0A0N5D061_THECL</name>
<accession>A0A0N5D061</accession>
<reference evidence="1 2" key="2">
    <citation type="submission" date="2018-11" db="EMBL/GenBank/DDBJ databases">
        <authorList>
            <consortium name="Pathogen Informatics"/>
        </authorList>
    </citation>
    <scope>NUCLEOTIDE SEQUENCE [LARGE SCALE GENOMIC DNA]</scope>
</reference>
<dbReference type="EMBL" id="UYYF01004395">
    <property type="protein sequence ID" value="VDN03484.1"/>
    <property type="molecule type" value="Genomic_DNA"/>
</dbReference>
<dbReference type="WBParaSite" id="TCLT_0000617001-mRNA-1">
    <property type="protein sequence ID" value="TCLT_0000617001-mRNA-1"/>
    <property type="gene ID" value="TCLT_0000617001"/>
</dbReference>
<dbReference type="Proteomes" id="UP000276776">
    <property type="component" value="Unassembled WGS sequence"/>
</dbReference>